<evidence type="ECO:0000313" key="1">
    <source>
        <dbReference type="EMBL" id="KYD21215.1"/>
    </source>
</evidence>
<name>A0A150MA59_9BACI</name>
<dbReference type="STRING" id="301148.B4135_0550"/>
<reference evidence="1 2" key="1">
    <citation type="submission" date="2016-01" db="EMBL/GenBank/DDBJ databases">
        <title>Draft Genome Sequences of Seven Thermophilic Sporeformers Isolated from Foods.</title>
        <authorList>
            <person name="Berendsen E.M."/>
            <person name="Wells-Bennik M.H."/>
            <person name="Krawcyk A.O."/>
            <person name="De Jong A."/>
            <person name="Holsappel S."/>
            <person name="Eijlander R.T."/>
            <person name="Kuipers O.P."/>
        </authorList>
    </citation>
    <scope>NUCLEOTIDE SEQUENCE [LARGE SCALE GENOMIC DNA]</scope>
    <source>
        <strain evidence="1 2">B4135</strain>
    </source>
</reference>
<comment type="caution">
    <text evidence="1">The sequence shown here is derived from an EMBL/GenBank/DDBJ whole genome shotgun (WGS) entry which is preliminary data.</text>
</comment>
<dbReference type="EMBL" id="LQYT01000021">
    <property type="protein sequence ID" value="KYD21215.1"/>
    <property type="molecule type" value="Genomic_DNA"/>
</dbReference>
<dbReference type="AlphaFoldDB" id="A0A150MA59"/>
<organism evidence="1 2">
    <name type="scientific">Caldibacillus debilis</name>
    <dbReference type="NCBI Taxonomy" id="301148"/>
    <lineage>
        <taxon>Bacteria</taxon>
        <taxon>Bacillati</taxon>
        <taxon>Bacillota</taxon>
        <taxon>Bacilli</taxon>
        <taxon>Bacillales</taxon>
        <taxon>Bacillaceae</taxon>
        <taxon>Caldibacillus</taxon>
    </lineage>
</organism>
<gene>
    <name evidence="1" type="ORF">B4135_0550</name>
</gene>
<sequence length="71" mass="7769">MIAAGRSTLGHGPFPFLPGTVGLQQDPCGFWPCEPPPFLLSVSHSIQYEPPLFLSSGADSSQYPWRPGRKR</sequence>
<accession>A0A150MA59</accession>
<protein>
    <submittedName>
        <fullName evidence="1">Uncharacterized protein</fullName>
    </submittedName>
</protein>
<evidence type="ECO:0000313" key="2">
    <source>
        <dbReference type="Proteomes" id="UP000075683"/>
    </source>
</evidence>
<dbReference type="Proteomes" id="UP000075683">
    <property type="component" value="Unassembled WGS sequence"/>
</dbReference>
<proteinExistence type="predicted"/>